<dbReference type="EC" id="6.3.2.9" evidence="7"/>
<proteinExistence type="predicted"/>
<comment type="catalytic activity">
    <reaction evidence="7">
        <text>UDP-N-acetyl-alpha-D-muramoyl-L-alanine + D-glutamate + ATP = UDP-N-acetyl-alpha-D-muramoyl-L-alanyl-D-glutamate + ADP + phosphate + H(+)</text>
        <dbReference type="Rhea" id="RHEA:16429"/>
        <dbReference type="ChEBI" id="CHEBI:15378"/>
        <dbReference type="ChEBI" id="CHEBI:29986"/>
        <dbReference type="ChEBI" id="CHEBI:30616"/>
        <dbReference type="ChEBI" id="CHEBI:43474"/>
        <dbReference type="ChEBI" id="CHEBI:83898"/>
        <dbReference type="ChEBI" id="CHEBI:83900"/>
        <dbReference type="ChEBI" id="CHEBI:456216"/>
        <dbReference type="EC" id="6.3.2.9"/>
    </reaction>
</comment>
<evidence type="ECO:0000313" key="10">
    <source>
        <dbReference type="EMBL" id="OGZ34975.1"/>
    </source>
</evidence>
<dbReference type="Pfam" id="PF08245">
    <property type="entry name" value="Mur_ligase_M"/>
    <property type="match status" value="1"/>
</dbReference>
<organism evidence="10 11">
    <name type="scientific">Candidatus Portnoybacteria bacterium RIFCSPHIGHO2_01_FULL_40_12b</name>
    <dbReference type="NCBI Taxonomy" id="1801994"/>
    <lineage>
        <taxon>Bacteria</taxon>
        <taxon>Candidatus Portnoyibacteriota</taxon>
    </lineage>
</organism>
<dbReference type="SUPFAM" id="SSF53623">
    <property type="entry name" value="MurD-like peptide ligases, catalytic domain"/>
    <property type="match status" value="1"/>
</dbReference>
<dbReference type="PANTHER" id="PTHR43692">
    <property type="entry name" value="UDP-N-ACETYLMURAMOYLALANINE--D-GLUTAMATE LIGASE"/>
    <property type="match status" value="1"/>
</dbReference>
<dbReference type="InterPro" id="IPR036565">
    <property type="entry name" value="Mur-like_cat_sf"/>
</dbReference>
<evidence type="ECO:0000259" key="9">
    <source>
        <dbReference type="Pfam" id="PF08245"/>
    </source>
</evidence>
<dbReference type="InterPro" id="IPR004101">
    <property type="entry name" value="Mur_ligase_C"/>
</dbReference>
<evidence type="ECO:0000256" key="1">
    <source>
        <dbReference type="ARBA" id="ARBA00004496"/>
    </source>
</evidence>
<name>A0A1G2FA80_9BACT</name>
<dbReference type="InterPro" id="IPR036615">
    <property type="entry name" value="Mur_ligase_C_dom_sf"/>
</dbReference>
<dbReference type="GO" id="GO:0005737">
    <property type="term" value="C:cytoplasm"/>
    <property type="evidence" value="ECO:0007669"/>
    <property type="project" value="UniProtKB-SubCell"/>
</dbReference>
<dbReference type="SUPFAM" id="SSF53244">
    <property type="entry name" value="MurD-like peptide ligases, peptide-binding domain"/>
    <property type="match status" value="1"/>
</dbReference>
<dbReference type="NCBIfam" id="TIGR01087">
    <property type="entry name" value="murD"/>
    <property type="match status" value="1"/>
</dbReference>
<evidence type="ECO:0000313" key="11">
    <source>
        <dbReference type="Proteomes" id="UP000176974"/>
    </source>
</evidence>
<dbReference type="InterPro" id="IPR005762">
    <property type="entry name" value="MurD"/>
</dbReference>
<dbReference type="EMBL" id="MHMY01000022">
    <property type="protein sequence ID" value="OGZ34975.1"/>
    <property type="molecule type" value="Genomic_DNA"/>
</dbReference>
<feature type="domain" description="Mur ligase C-terminal" evidence="8">
    <location>
        <begin position="154"/>
        <end position="272"/>
    </location>
</feature>
<keyword evidence="7" id="KW-0573">Peptidoglycan synthesis</keyword>
<evidence type="ECO:0000256" key="3">
    <source>
        <dbReference type="ARBA" id="ARBA00022490"/>
    </source>
</evidence>
<dbReference type="Gene3D" id="3.40.1190.10">
    <property type="entry name" value="Mur-like, catalytic domain"/>
    <property type="match status" value="1"/>
</dbReference>
<dbReference type="GO" id="GO:0008360">
    <property type="term" value="P:regulation of cell shape"/>
    <property type="evidence" value="ECO:0007669"/>
    <property type="project" value="UniProtKB-KW"/>
</dbReference>
<accession>A0A1G2FA80</accession>
<dbReference type="Gene3D" id="3.90.190.20">
    <property type="entry name" value="Mur ligase, C-terminal domain"/>
    <property type="match status" value="1"/>
</dbReference>
<evidence type="ECO:0000259" key="8">
    <source>
        <dbReference type="Pfam" id="PF02875"/>
    </source>
</evidence>
<dbReference type="Proteomes" id="UP000176974">
    <property type="component" value="Unassembled WGS sequence"/>
</dbReference>
<evidence type="ECO:0000256" key="6">
    <source>
        <dbReference type="ARBA" id="ARBA00022840"/>
    </source>
</evidence>
<dbReference type="InterPro" id="IPR013221">
    <property type="entry name" value="Mur_ligase_cen"/>
</dbReference>
<comment type="caution">
    <text evidence="10">The sequence shown here is derived from an EMBL/GenBank/DDBJ whole genome shotgun (WGS) entry which is preliminary data.</text>
</comment>
<keyword evidence="7" id="KW-0131">Cell cycle</keyword>
<sequence>WTVLEMSSYQLNDLKMSPHIAVVLMITSEHLDYHKAQENYINAKRNILKFQTSQDFAVINKDYPTSNESDIHTLAKVFRTSREREVGNGCFVNEKSIWVSRDGKAEKIIDIEKIKLLGRHNLENVCAANCAAILAGVSVKNIAKVLEEFGGLEHRLEFVGEKNGTLFYNDSLATVPEATIQALETLPETETLIAGGYDRGLDYSSLAQYLNKGQIKTLILFPPTGDRIWKAICNATSESNRPEKFDVRTMEQAVGIAVAETLPGKICLLSPASASFGIFKDYKDRGEQFKNAVLTME</sequence>
<keyword evidence="5" id="KW-0547">Nucleotide-binding</keyword>
<dbReference type="GO" id="GO:0008764">
    <property type="term" value="F:UDP-N-acetylmuramoylalanine-D-glutamate ligase activity"/>
    <property type="evidence" value="ECO:0007669"/>
    <property type="project" value="UniProtKB-EC"/>
</dbReference>
<dbReference type="AlphaFoldDB" id="A0A1G2FA80"/>
<evidence type="ECO:0000256" key="4">
    <source>
        <dbReference type="ARBA" id="ARBA00022598"/>
    </source>
</evidence>
<keyword evidence="6" id="KW-0067">ATP-binding</keyword>
<comment type="function">
    <text evidence="7">Cell wall formation. Catalyzes the addition of glutamate to the nucleotide precursor UDP-N-acetylmuramoyl-L-alanine (UMA).</text>
</comment>
<dbReference type="UniPathway" id="UPA00219"/>
<comment type="subcellular location">
    <subcellularLocation>
        <location evidence="1 7">Cytoplasm</location>
    </subcellularLocation>
</comment>
<gene>
    <name evidence="10" type="ORF">A2815_01045</name>
</gene>
<keyword evidence="4 10" id="KW-0436">Ligase</keyword>
<evidence type="ECO:0000256" key="2">
    <source>
        <dbReference type="ARBA" id="ARBA00004752"/>
    </source>
</evidence>
<keyword evidence="3" id="KW-0963">Cytoplasm</keyword>
<dbReference type="Pfam" id="PF02875">
    <property type="entry name" value="Mur_ligase_C"/>
    <property type="match status" value="1"/>
</dbReference>
<evidence type="ECO:0000256" key="7">
    <source>
        <dbReference type="RuleBase" id="RU003664"/>
    </source>
</evidence>
<comment type="pathway">
    <text evidence="2 7">Cell wall biogenesis; peptidoglycan biosynthesis.</text>
</comment>
<reference evidence="10 11" key="1">
    <citation type="journal article" date="2016" name="Nat. Commun.">
        <title>Thousands of microbial genomes shed light on interconnected biogeochemical processes in an aquifer system.</title>
        <authorList>
            <person name="Anantharaman K."/>
            <person name="Brown C.T."/>
            <person name="Hug L.A."/>
            <person name="Sharon I."/>
            <person name="Castelle C.J."/>
            <person name="Probst A.J."/>
            <person name="Thomas B.C."/>
            <person name="Singh A."/>
            <person name="Wilkins M.J."/>
            <person name="Karaoz U."/>
            <person name="Brodie E.L."/>
            <person name="Williams K.H."/>
            <person name="Hubbard S.S."/>
            <person name="Banfield J.F."/>
        </authorList>
    </citation>
    <scope>NUCLEOTIDE SEQUENCE [LARGE SCALE GENOMIC DNA]</scope>
</reference>
<dbReference type="PANTHER" id="PTHR43692:SF1">
    <property type="entry name" value="UDP-N-ACETYLMURAMOYLALANINE--D-GLUTAMATE LIGASE"/>
    <property type="match status" value="1"/>
</dbReference>
<dbReference type="GO" id="GO:0009252">
    <property type="term" value="P:peptidoglycan biosynthetic process"/>
    <property type="evidence" value="ECO:0007669"/>
    <property type="project" value="UniProtKB-UniPathway"/>
</dbReference>
<dbReference type="GO" id="GO:0071555">
    <property type="term" value="P:cell wall organization"/>
    <property type="evidence" value="ECO:0007669"/>
    <property type="project" value="UniProtKB-KW"/>
</dbReference>
<dbReference type="GO" id="GO:0051301">
    <property type="term" value="P:cell division"/>
    <property type="evidence" value="ECO:0007669"/>
    <property type="project" value="UniProtKB-KW"/>
</dbReference>
<dbReference type="GO" id="GO:0005524">
    <property type="term" value="F:ATP binding"/>
    <property type="evidence" value="ECO:0007669"/>
    <property type="project" value="UniProtKB-KW"/>
</dbReference>
<keyword evidence="7" id="KW-0133">Cell shape</keyword>
<feature type="non-terminal residue" evidence="10">
    <location>
        <position position="1"/>
    </location>
</feature>
<feature type="domain" description="Mur ligase central" evidence="9">
    <location>
        <begin position="2"/>
        <end position="132"/>
    </location>
</feature>
<evidence type="ECO:0000256" key="5">
    <source>
        <dbReference type="ARBA" id="ARBA00022741"/>
    </source>
</evidence>
<keyword evidence="7" id="KW-0961">Cell wall biogenesis/degradation</keyword>
<protein>
    <recommendedName>
        <fullName evidence="7">UDP-N-acetylmuramoylalanine--D-glutamate ligase</fullName>
        <ecNumber evidence="7">6.3.2.9</ecNumber>
    </recommendedName>
</protein>
<keyword evidence="7" id="KW-0132">Cell division</keyword>